<proteinExistence type="inferred from homology"/>
<reference evidence="11 12" key="1">
    <citation type="submission" date="2018-06" db="EMBL/GenBank/DDBJ databases">
        <title>Thermoflavimicrobium daqus sp. nov., a thermophilic microbe isolated from Moutai-flavour Daqu.</title>
        <authorList>
            <person name="Wang X."/>
            <person name="Zhou H."/>
        </authorList>
    </citation>
    <scope>NUCLEOTIDE SEQUENCE [LARGE SCALE GENOMIC DNA]</scope>
    <source>
        <strain evidence="11 12">FBKL4.011</strain>
    </source>
</reference>
<name>A0A364K7Z7_9BACL</name>
<protein>
    <recommendedName>
        <fullName evidence="10">Fluoride-specific ion channel FluC</fullName>
    </recommendedName>
</protein>
<evidence type="ECO:0000256" key="6">
    <source>
        <dbReference type="ARBA" id="ARBA00023303"/>
    </source>
</evidence>
<keyword evidence="10" id="KW-0479">Metal-binding</keyword>
<keyword evidence="10" id="KW-0813">Transport</keyword>
<comment type="caution">
    <text evidence="11">The sequence shown here is derived from an EMBL/GenBank/DDBJ whole genome shotgun (WGS) entry which is preliminary data.</text>
</comment>
<dbReference type="PANTHER" id="PTHR28259">
    <property type="entry name" value="FLUORIDE EXPORT PROTEIN 1-RELATED"/>
    <property type="match status" value="1"/>
</dbReference>
<dbReference type="Proteomes" id="UP000251213">
    <property type="component" value="Unassembled WGS sequence"/>
</dbReference>
<keyword evidence="4 10" id="KW-1133">Transmembrane helix</keyword>
<keyword evidence="3 10" id="KW-0812">Transmembrane</keyword>
<keyword evidence="5 10" id="KW-0472">Membrane</keyword>
<gene>
    <name evidence="10 11" type="primary">crcB</name>
    <name evidence="10" type="synonym">fluC</name>
    <name evidence="11" type="ORF">DL897_05320</name>
</gene>
<evidence type="ECO:0000256" key="10">
    <source>
        <dbReference type="HAMAP-Rule" id="MF_00454"/>
    </source>
</evidence>
<dbReference type="GO" id="GO:0140114">
    <property type="term" value="P:cellular detoxification of fluoride"/>
    <property type="evidence" value="ECO:0007669"/>
    <property type="project" value="UniProtKB-UniRule"/>
</dbReference>
<keyword evidence="10" id="KW-0915">Sodium</keyword>
<comment type="subcellular location">
    <subcellularLocation>
        <location evidence="1 10">Cell membrane</location>
        <topology evidence="1 10">Multi-pass membrane protein</topology>
    </subcellularLocation>
</comment>
<sequence length="130" mass="14841">MIYWVVGIAGVVGALLRYYIGLWVPASIMWGFPMGTLLVNYIGCFILSWFTIWSTTMKSCPSWIRVGIGTGLIGSFTTFSTFSVEVIKMFEEGLWLMSLVYIMLSLWGGLFLTWSGYTWAIYQQKRTVEE</sequence>
<evidence type="ECO:0000256" key="4">
    <source>
        <dbReference type="ARBA" id="ARBA00022989"/>
    </source>
</evidence>
<feature type="transmembrane region" description="Helical" evidence="10">
    <location>
        <begin position="5"/>
        <end position="24"/>
    </location>
</feature>
<comment type="similarity">
    <text evidence="7 10">Belongs to the fluoride channel Fluc/FEX (TC 1.A.43) family.</text>
</comment>
<evidence type="ECO:0000313" key="12">
    <source>
        <dbReference type="Proteomes" id="UP000251213"/>
    </source>
</evidence>
<comment type="activity regulation">
    <text evidence="10">Na(+) is not transported, but it plays an essential structural role and its presence is essential for fluoride channel function.</text>
</comment>
<evidence type="ECO:0000313" key="11">
    <source>
        <dbReference type="EMBL" id="RAL26413.1"/>
    </source>
</evidence>
<dbReference type="InterPro" id="IPR003691">
    <property type="entry name" value="FluC"/>
</dbReference>
<keyword evidence="2 10" id="KW-1003">Cell membrane</keyword>
<dbReference type="HAMAP" id="MF_00454">
    <property type="entry name" value="FluC"/>
    <property type="match status" value="1"/>
</dbReference>
<evidence type="ECO:0000256" key="9">
    <source>
        <dbReference type="ARBA" id="ARBA00049940"/>
    </source>
</evidence>
<comment type="function">
    <text evidence="9 10">Fluoride-specific ion channel. Important for reducing fluoride concentration in the cell, thus reducing its toxicity.</text>
</comment>
<reference evidence="11 12" key="2">
    <citation type="submission" date="2018-06" db="EMBL/GenBank/DDBJ databases">
        <authorList>
            <person name="Zhirakovskaya E."/>
        </authorList>
    </citation>
    <scope>NUCLEOTIDE SEQUENCE [LARGE SCALE GENOMIC DNA]</scope>
    <source>
        <strain evidence="11 12">FBKL4.011</strain>
    </source>
</reference>
<evidence type="ECO:0000256" key="1">
    <source>
        <dbReference type="ARBA" id="ARBA00004651"/>
    </source>
</evidence>
<accession>A0A364K7Z7</accession>
<evidence type="ECO:0000256" key="5">
    <source>
        <dbReference type="ARBA" id="ARBA00023136"/>
    </source>
</evidence>
<dbReference type="NCBIfam" id="TIGR00494">
    <property type="entry name" value="crcB"/>
    <property type="match status" value="1"/>
</dbReference>
<feature type="binding site" evidence="10">
    <location>
        <position position="74"/>
    </location>
    <ligand>
        <name>Na(+)</name>
        <dbReference type="ChEBI" id="CHEBI:29101"/>
        <note>structural</note>
    </ligand>
</feature>
<dbReference type="AlphaFoldDB" id="A0A364K7Z7"/>
<dbReference type="PANTHER" id="PTHR28259:SF1">
    <property type="entry name" value="FLUORIDE EXPORT PROTEIN 1-RELATED"/>
    <property type="match status" value="1"/>
</dbReference>
<dbReference type="GO" id="GO:0046872">
    <property type="term" value="F:metal ion binding"/>
    <property type="evidence" value="ECO:0007669"/>
    <property type="project" value="UniProtKB-KW"/>
</dbReference>
<dbReference type="RefSeq" id="WP_113658097.1">
    <property type="nucleotide sequence ID" value="NZ_KZ845664.1"/>
</dbReference>
<feature type="transmembrane region" description="Helical" evidence="10">
    <location>
        <begin position="62"/>
        <end position="82"/>
    </location>
</feature>
<keyword evidence="12" id="KW-1185">Reference proteome</keyword>
<dbReference type="GO" id="GO:0005886">
    <property type="term" value="C:plasma membrane"/>
    <property type="evidence" value="ECO:0007669"/>
    <property type="project" value="UniProtKB-SubCell"/>
</dbReference>
<keyword evidence="10" id="KW-0406">Ion transport</keyword>
<dbReference type="GO" id="GO:0062054">
    <property type="term" value="F:fluoride channel activity"/>
    <property type="evidence" value="ECO:0007669"/>
    <property type="project" value="UniProtKB-UniRule"/>
</dbReference>
<organism evidence="11 12">
    <name type="scientific">Thermoflavimicrobium daqui</name>
    <dbReference type="NCBI Taxonomy" id="2137476"/>
    <lineage>
        <taxon>Bacteria</taxon>
        <taxon>Bacillati</taxon>
        <taxon>Bacillota</taxon>
        <taxon>Bacilli</taxon>
        <taxon>Bacillales</taxon>
        <taxon>Thermoactinomycetaceae</taxon>
        <taxon>Thermoflavimicrobium</taxon>
    </lineage>
</organism>
<feature type="binding site" evidence="10">
    <location>
        <position position="77"/>
    </location>
    <ligand>
        <name>Na(+)</name>
        <dbReference type="ChEBI" id="CHEBI:29101"/>
        <note>structural</note>
    </ligand>
</feature>
<evidence type="ECO:0000256" key="8">
    <source>
        <dbReference type="ARBA" id="ARBA00035585"/>
    </source>
</evidence>
<dbReference type="Pfam" id="PF02537">
    <property type="entry name" value="CRCB"/>
    <property type="match status" value="1"/>
</dbReference>
<evidence type="ECO:0000256" key="2">
    <source>
        <dbReference type="ARBA" id="ARBA00022475"/>
    </source>
</evidence>
<feature type="transmembrane region" description="Helical" evidence="10">
    <location>
        <begin position="94"/>
        <end position="117"/>
    </location>
</feature>
<feature type="transmembrane region" description="Helical" evidence="10">
    <location>
        <begin position="30"/>
        <end position="50"/>
    </location>
</feature>
<evidence type="ECO:0000256" key="3">
    <source>
        <dbReference type="ARBA" id="ARBA00022692"/>
    </source>
</evidence>
<dbReference type="EMBL" id="QJKK01000002">
    <property type="protein sequence ID" value="RAL26413.1"/>
    <property type="molecule type" value="Genomic_DNA"/>
</dbReference>
<keyword evidence="6 10" id="KW-0407">Ion channel</keyword>
<evidence type="ECO:0000256" key="7">
    <source>
        <dbReference type="ARBA" id="ARBA00035120"/>
    </source>
</evidence>
<comment type="catalytic activity">
    <reaction evidence="8">
        <text>fluoride(in) = fluoride(out)</text>
        <dbReference type="Rhea" id="RHEA:76159"/>
        <dbReference type="ChEBI" id="CHEBI:17051"/>
    </reaction>
    <physiologicalReaction direction="left-to-right" evidence="8">
        <dbReference type="Rhea" id="RHEA:76160"/>
    </physiologicalReaction>
</comment>
<dbReference type="OrthoDB" id="9799631at2"/>